<dbReference type="AlphaFoldDB" id="A0A6A6I9N3"/>
<dbReference type="SUPFAM" id="SSF50729">
    <property type="entry name" value="PH domain-like"/>
    <property type="match status" value="1"/>
</dbReference>
<dbReference type="GeneID" id="54579343"/>
<accession>A0A6A6I9N3</accession>
<name>A0A6A6I9N3_9PLEO</name>
<feature type="compositionally biased region" description="Basic and acidic residues" evidence="1">
    <location>
        <begin position="703"/>
        <end position="712"/>
    </location>
</feature>
<dbReference type="OrthoDB" id="43122at2759"/>
<feature type="compositionally biased region" description="Polar residues" evidence="1">
    <location>
        <begin position="669"/>
        <end position="681"/>
    </location>
</feature>
<dbReference type="PANTHER" id="PTHR38700:SF1">
    <property type="entry name" value="PH DOMAIN-CONTAINING PROTEIN"/>
    <property type="match status" value="1"/>
</dbReference>
<feature type="compositionally biased region" description="Basic and acidic residues" evidence="1">
    <location>
        <begin position="621"/>
        <end position="636"/>
    </location>
</feature>
<protein>
    <recommendedName>
        <fullName evidence="2">PH domain-containing protein</fullName>
    </recommendedName>
</protein>
<gene>
    <name evidence="3" type="ORF">BU26DRAFT_489226</name>
</gene>
<evidence type="ECO:0000259" key="2">
    <source>
        <dbReference type="Pfam" id="PF00169"/>
    </source>
</evidence>
<feature type="region of interest" description="Disordered" evidence="1">
    <location>
        <begin position="1"/>
        <end position="313"/>
    </location>
</feature>
<dbReference type="InterPro" id="IPR001849">
    <property type="entry name" value="PH_domain"/>
</dbReference>
<reference evidence="3" key="1">
    <citation type="journal article" date="2020" name="Stud. Mycol.">
        <title>101 Dothideomycetes genomes: a test case for predicting lifestyles and emergence of pathogens.</title>
        <authorList>
            <person name="Haridas S."/>
            <person name="Albert R."/>
            <person name="Binder M."/>
            <person name="Bloem J."/>
            <person name="Labutti K."/>
            <person name="Salamov A."/>
            <person name="Andreopoulos B."/>
            <person name="Baker S."/>
            <person name="Barry K."/>
            <person name="Bills G."/>
            <person name="Bluhm B."/>
            <person name="Cannon C."/>
            <person name="Castanera R."/>
            <person name="Culley D."/>
            <person name="Daum C."/>
            <person name="Ezra D."/>
            <person name="Gonzalez J."/>
            <person name="Henrissat B."/>
            <person name="Kuo A."/>
            <person name="Liang C."/>
            <person name="Lipzen A."/>
            <person name="Lutzoni F."/>
            <person name="Magnuson J."/>
            <person name="Mondo S."/>
            <person name="Nolan M."/>
            <person name="Ohm R."/>
            <person name="Pangilinan J."/>
            <person name="Park H.-J."/>
            <person name="Ramirez L."/>
            <person name="Alfaro M."/>
            <person name="Sun H."/>
            <person name="Tritt A."/>
            <person name="Yoshinaga Y."/>
            <person name="Zwiers L.-H."/>
            <person name="Turgeon B."/>
            <person name="Goodwin S."/>
            <person name="Spatafora J."/>
            <person name="Crous P."/>
            <person name="Grigoriev I."/>
        </authorList>
    </citation>
    <scope>NUCLEOTIDE SEQUENCE</scope>
    <source>
        <strain evidence="3">CBS 122368</strain>
    </source>
</reference>
<feature type="compositionally biased region" description="Low complexity" evidence="1">
    <location>
        <begin position="23"/>
        <end position="39"/>
    </location>
</feature>
<dbReference type="EMBL" id="ML987199">
    <property type="protein sequence ID" value="KAF2246243.1"/>
    <property type="molecule type" value="Genomic_DNA"/>
</dbReference>
<feature type="region of interest" description="Disordered" evidence="1">
    <location>
        <begin position="917"/>
        <end position="940"/>
    </location>
</feature>
<feature type="region of interest" description="Disordered" evidence="1">
    <location>
        <begin position="816"/>
        <end position="841"/>
    </location>
</feature>
<feature type="compositionally biased region" description="Basic and acidic residues" evidence="1">
    <location>
        <begin position="929"/>
        <end position="940"/>
    </location>
</feature>
<feature type="region of interest" description="Disordered" evidence="1">
    <location>
        <begin position="550"/>
        <end position="593"/>
    </location>
</feature>
<dbReference type="Gene3D" id="2.30.29.30">
    <property type="entry name" value="Pleckstrin-homology domain (PH domain)/Phosphotyrosine-binding domain (PTB)"/>
    <property type="match status" value="1"/>
</dbReference>
<dbReference type="PANTHER" id="PTHR38700">
    <property type="entry name" value="YALI0E22418P"/>
    <property type="match status" value="1"/>
</dbReference>
<feature type="compositionally biased region" description="Pro residues" evidence="1">
    <location>
        <begin position="45"/>
        <end position="54"/>
    </location>
</feature>
<sequence length="940" mass="103864">MPAETLPPEPPPQKFSRYRSVRRAQAQQAQPQQSNAAQQRAEDVPPMPPLPPMEPQKDAAVSRSMSRYHRRPATSHAPAAKAPPLRSATVEVPPPPTTQTTTSARYRALSSPQARLASNAQPRLPNGSRARAEPAPADTATARQPHRTARDEAKQLLQNEAERHRRMKEKLRAAKQAKEEVEQADREQQERLRREGEEAARLKAQREVEEVEQLRRQKEEKERGKKLQKAETARRLQEREEAERKSRMEEAARKAQASPPVSPPRHGGGFGLFRRRKDGAPASPESPPTHSKSPQPSNGHRDMDTIRPGGGGAVLGIDAPISAVNAGDRRVTVVRNDKRFFLPVTPETTAQDLLRSASLCMTEPIDPHTDVLIESFQKVSVERPLRLYEHVRDVLNSWDNDAQNDLKIVNAAYNDIDRLELLAPSVPDSRPQGMGCYLNYSSRPQKWNKRYITLRSDGQLMMAKSETSKDHENICHLSDFDIYTPTSRKIAKVRPPKKLCYAVKSQQKSNIFSDESRYVHFFCTNDRHTAVNFYKSLQVWRSWHLKHVMGEGQKKPKTQESKATNGLLSNGVGRLSLDQGGGGSSHTRNTSTGSYYQLGTFTPLIDFNQFDKNLEHIKDSVAHPGETAHARVDTKTLHARKMSARVKGPPPVAYNRGGLSNEDSVPPTGRTNSLTQSSSSDPEGETFAPGGLLGRKYSQRQRAVQDRERKESGPFTDGPSLISNMDYMAAQSTGNDSGLNRNASVRTTHLRTSSDIQRSVSTRGKMKPLVDLTPQYREPPQHARKGKGYVPEAGAGPLVENATSLEEAIKIPPSQDWRAARPPTTRTHGTYGIGGHERTRSLKGRGEGLAAYTVNNHSAAPEDDSNAFTGGGLLAGANFGQGHRPVGHGVMDGSKARGPMLDVRENPKFASGSLLAGVERVRGPSGPVIDRDRRQSVDLG</sequence>
<proteinExistence type="predicted"/>
<evidence type="ECO:0000313" key="4">
    <source>
        <dbReference type="Proteomes" id="UP000800094"/>
    </source>
</evidence>
<feature type="compositionally biased region" description="Basic and acidic residues" evidence="1">
    <location>
        <begin position="550"/>
        <end position="560"/>
    </location>
</feature>
<dbReference type="SUPFAM" id="SSF54236">
    <property type="entry name" value="Ubiquitin-like"/>
    <property type="match status" value="1"/>
</dbReference>
<dbReference type="Pfam" id="PF00169">
    <property type="entry name" value="PH"/>
    <property type="match status" value="1"/>
</dbReference>
<dbReference type="InterPro" id="IPR029071">
    <property type="entry name" value="Ubiquitin-like_domsf"/>
</dbReference>
<keyword evidence="4" id="KW-1185">Reference proteome</keyword>
<dbReference type="RefSeq" id="XP_033681247.1">
    <property type="nucleotide sequence ID" value="XM_033826013.1"/>
</dbReference>
<evidence type="ECO:0000313" key="3">
    <source>
        <dbReference type="EMBL" id="KAF2246243.1"/>
    </source>
</evidence>
<dbReference type="Proteomes" id="UP000800094">
    <property type="component" value="Unassembled WGS sequence"/>
</dbReference>
<dbReference type="InterPro" id="IPR011993">
    <property type="entry name" value="PH-like_dom_sf"/>
</dbReference>
<feature type="domain" description="PH" evidence="2">
    <location>
        <begin position="434"/>
        <end position="538"/>
    </location>
</feature>
<evidence type="ECO:0000256" key="1">
    <source>
        <dbReference type="SAM" id="MobiDB-lite"/>
    </source>
</evidence>
<feature type="compositionally biased region" description="Basic and acidic residues" evidence="1">
    <location>
        <begin position="170"/>
        <end position="253"/>
    </location>
</feature>
<feature type="compositionally biased region" description="Polar residues" evidence="1">
    <location>
        <begin position="288"/>
        <end position="298"/>
    </location>
</feature>
<feature type="region of interest" description="Disordered" evidence="1">
    <location>
        <begin position="621"/>
        <end position="722"/>
    </location>
</feature>
<feature type="compositionally biased region" description="Polar residues" evidence="1">
    <location>
        <begin position="110"/>
        <end position="121"/>
    </location>
</feature>
<organism evidence="3 4">
    <name type="scientific">Trematosphaeria pertusa</name>
    <dbReference type="NCBI Taxonomy" id="390896"/>
    <lineage>
        <taxon>Eukaryota</taxon>
        <taxon>Fungi</taxon>
        <taxon>Dikarya</taxon>
        <taxon>Ascomycota</taxon>
        <taxon>Pezizomycotina</taxon>
        <taxon>Dothideomycetes</taxon>
        <taxon>Pleosporomycetidae</taxon>
        <taxon>Pleosporales</taxon>
        <taxon>Massarineae</taxon>
        <taxon>Trematosphaeriaceae</taxon>
        <taxon>Trematosphaeria</taxon>
    </lineage>
</organism>
<dbReference type="CDD" id="cd06503">
    <property type="entry name" value="ATP-synt_Fo_b"/>
    <property type="match status" value="1"/>
</dbReference>
<feature type="compositionally biased region" description="Pro residues" evidence="1">
    <location>
        <begin position="1"/>
        <end position="13"/>
    </location>
</feature>